<name>A0A2N3Y738_SACSN</name>
<dbReference type="STRING" id="994479.GCA_000194155_04834"/>
<comment type="caution">
    <text evidence="1">The sequence shown here is derived from an EMBL/GenBank/DDBJ whole genome shotgun (WGS) entry which is preliminary data.</text>
</comment>
<dbReference type="AlphaFoldDB" id="A0A2N3Y738"/>
<sequence length="45" mass="5195">MIVFYWRGSPKSPMPIRNGAVITYRQSRPQRYIHDQNGAGNDQTS</sequence>
<gene>
    <name evidence="1" type="ORF">A8926_6811</name>
</gene>
<protein>
    <submittedName>
        <fullName evidence="1">Uncharacterized protein</fullName>
    </submittedName>
</protein>
<organism evidence="1 2">
    <name type="scientific">Saccharopolyspora spinosa</name>
    <dbReference type="NCBI Taxonomy" id="60894"/>
    <lineage>
        <taxon>Bacteria</taxon>
        <taxon>Bacillati</taxon>
        <taxon>Actinomycetota</taxon>
        <taxon>Actinomycetes</taxon>
        <taxon>Pseudonocardiales</taxon>
        <taxon>Pseudonocardiaceae</taxon>
        <taxon>Saccharopolyspora</taxon>
    </lineage>
</organism>
<accession>A0A2N3Y738</accession>
<evidence type="ECO:0000313" key="2">
    <source>
        <dbReference type="Proteomes" id="UP000233786"/>
    </source>
</evidence>
<evidence type="ECO:0000313" key="1">
    <source>
        <dbReference type="EMBL" id="PKW18691.1"/>
    </source>
</evidence>
<reference evidence="1" key="1">
    <citation type="submission" date="2017-12" db="EMBL/GenBank/DDBJ databases">
        <title>Sequencing the genomes of 1000 Actinobacteria strains.</title>
        <authorList>
            <person name="Klenk H.-P."/>
        </authorList>
    </citation>
    <scope>NUCLEOTIDE SEQUENCE [LARGE SCALE GENOMIC DNA]</scope>
    <source>
        <strain evidence="1">DSM 44228</strain>
    </source>
</reference>
<keyword evidence="2" id="KW-1185">Reference proteome</keyword>
<dbReference type="EMBL" id="PJNB01000001">
    <property type="protein sequence ID" value="PKW18691.1"/>
    <property type="molecule type" value="Genomic_DNA"/>
</dbReference>
<dbReference type="Proteomes" id="UP000233786">
    <property type="component" value="Unassembled WGS sequence"/>
</dbReference>
<proteinExistence type="predicted"/>